<evidence type="ECO:0000256" key="2">
    <source>
        <dbReference type="ARBA" id="ARBA00022729"/>
    </source>
</evidence>
<evidence type="ECO:0000313" key="8">
    <source>
        <dbReference type="Proteomes" id="UP000540423"/>
    </source>
</evidence>
<evidence type="ECO:0000256" key="4">
    <source>
        <dbReference type="ARBA" id="ARBA00023139"/>
    </source>
</evidence>
<comment type="caution">
    <text evidence="7">The sequence shown here is derived from an EMBL/GenBank/DDBJ whole genome shotgun (WGS) entry which is preliminary data.</text>
</comment>
<keyword evidence="5" id="KW-0449">Lipoprotein</keyword>
<organism evidence="7 8">
    <name type="scientific">Streptomyces candidus</name>
    <dbReference type="NCBI Taxonomy" id="67283"/>
    <lineage>
        <taxon>Bacteria</taxon>
        <taxon>Bacillati</taxon>
        <taxon>Actinomycetota</taxon>
        <taxon>Actinomycetes</taxon>
        <taxon>Kitasatosporales</taxon>
        <taxon>Streptomycetaceae</taxon>
        <taxon>Streptomyces</taxon>
    </lineage>
</organism>
<keyword evidence="4" id="KW-0564">Palmitate</keyword>
<dbReference type="SUPFAM" id="SSF53850">
    <property type="entry name" value="Periplasmic binding protein-like II"/>
    <property type="match status" value="1"/>
</dbReference>
<reference evidence="7 8" key="1">
    <citation type="submission" date="2020-08" db="EMBL/GenBank/DDBJ databases">
        <title>Genomic Encyclopedia of Type Strains, Phase IV (KMG-IV): sequencing the most valuable type-strain genomes for metagenomic binning, comparative biology and taxonomic classification.</title>
        <authorList>
            <person name="Goeker M."/>
        </authorList>
    </citation>
    <scope>NUCLEOTIDE SEQUENCE [LARGE SCALE GENOMIC DNA]</scope>
    <source>
        <strain evidence="7 8">DSM 40141</strain>
    </source>
</reference>
<gene>
    <name evidence="7" type="ORF">HNQ79_002476</name>
</gene>
<keyword evidence="7" id="KW-0813">Transport</keyword>
<dbReference type="InterPro" id="IPR006059">
    <property type="entry name" value="SBP"/>
</dbReference>
<proteinExistence type="predicted"/>
<evidence type="ECO:0000256" key="1">
    <source>
        <dbReference type="ARBA" id="ARBA00022475"/>
    </source>
</evidence>
<dbReference type="EMBL" id="JACHEM010000005">
    <property type="protein sequence ID" value="MBB6436013.1"/>
    <property type="molecule type" value="Genomic_DNA"/>
</dbReference>
<feature type="signal peptide" evidence="6">
    <location>
        <begin position="1"/>
        <end position="25"/>
    </location>
</feature>
<feature type="chain" id="PRO_5039688173" evidence="6">
    <location>
        <begin position="26"/>
        <end position="440"/>
    </location>
</feature>
<dbReference type="AlphaFoldDB" id="A0A7X0HH10"/>
<dbReference type="Gene3D" id="3.40.190.10">
    <property type="entry name" value="Periplasmic binding protein-like II"/>
    <property type="match status" value="1"/>
</dbReference>
<accession>A0A7X0HH10</accession>
<name>A0A7X0HH10_9ACTN</name>
<keyword evidence="7" id="KW-0762">Sugar transport</keyword>
<evidence type="ECO:0000256" key="6">
    <source>
        <dbReference type="SAM" id="SignalP"/>
    </source>
</evidence>
<keyword evidence="8" id="KW-1185">Reference proteome</keyword>
<protein>
    <submittedName>
        <fullName evidence="7">Multiple sugar transport system substrate-binding protein</fullName>
    </submittedName>
</protein>
<evidence type="ECO:0000256" key="5">
    <source>
        <dbReference type="ARBA" id="ARBA00023288"/>
    </source>
</evidence>
<dbReference type="PANTHER" id="PTHR43649:SF33">
    <property type="entry name" value="POLYGALACTURONAN_RHAMNOGALACTURONAN-BINDING PROTEIN YTCQ"/>
    <property type="match status" value="1"/>
</dbReference>
<dbReference type="Proteomes" id="UP000540423">
    <property type="component" value="Unassembled WGS sequence"/>
</dbReference>
<evidence type="ECO:0000313" key="7">
    <source>
        <dbReference type="EMBL" id="MBB6436013.1"/>
    </source>
</evidence>
<dbReference type="PROSITE" id="PS51257">
    <property type="entry name" value="PROKAR_LIPOPROTEIN"/>
    <property type="match status" value="1"/>
</dbReference>
<evidence type="ECO:0000256" key="3">
    <source>
        <dbReference type="ARBA" id="ARBA00023136"/>
    </source>
</evidence>
<sequence>MKPLSRTSPLTLAAVLTTVAVLTTACGGTDSGTAGDPGTGTAAKPVEITYWSWMPGTKETAEAFNAAHDDVKVRFSEVPAGLAGGYDKLAKGVKAGNGPDVMNVEYQALPDLVTQGLLADSSELLGDTVRKSPEQVRSLVTLGGKQWAAPFDVGPQIMYYRKDLFEKHKIDVPTTWEEYRSAAEKIKKVDPASRATSFWSDDVATWAALAQQAGAQWYAAEGDAWKVDIDGPATNKVADYWGDLVEKDLVFNHKAWSPASTKATTDGHVWTRISASWGAGGLKTEQPAQAGKWASAPMPGWGDGRIGMAGGSSFAIVKNSDKAAAAAKFITWATTDEAAVRARLSLGTSSALPADEKLRAAAAASFDTKFYGSQDIYATASAQAAKIRDGWVWSPVHNATSVELTAALGKAKTGDFWPAFAQGQAAAEKLVTDRGLRLAK</sequence>
<dbReference type="InterPro" id="IPR050490">
    <property type="entry name" value="Bact_solute-bd_prot1"/>
</dbReference>
<dbReference type="Pfam" id="PF01547">
    <property type="entry name" value="SBP_bac_1"/>
    <property type="match status" value="1"/>
</dbReference>
<keyword evidence="3" id="KW-0472">Membrane</keyword>
<dbReference type="PANTHER" id="PTHR43649">
    <property type="entry name" value="ARABINOSE-BINDING PROTEIN-RELATED"/>
    <property type="match status" value="1"/>
</dbReference>
<dbReference type="RefSeq" id="WP_185029902.1">
    <property type="nucleotide sequence ID" value="NZ_BNBN01000005.1"/>
</dbReference>
<keyword evidence="2 6" id="KW-0732">Signal</keyword>
<keyword evidence="1" id="KW-1003">Cell membrane</keyword>